<evidence type="ECO:0000313" key="2">
    <source>
        <dbReference type="EMBL" id="CAH0378018.1"/>
    </source>
</evidence>
<comment type="caution">
    <text evidence="2">The sequence shown here is derived from an EMBL/GenBank/DDBJ whole genome shotgun (WGS) entry which is preliminary data.</text>
</comment>
<dbReference type="Proteomes" id="UP000789595">
    <property type="component" value="Unassembled WGS sequence"/>
</dbReference>
<protein>
    <submittedName>
        <fullName evidence="2">Uncharacterized protein</fullName>
    </submittedName>
</protein>
<sequence>MSKAPDNARTDLAVLYGGRWRLPSAKRGVRPLWVLRVFETRDTECYEVYWSDKTSMLVDAHEVCPMEDVERASKRPRAVSPGPLEAMAQAARSEGQPLQRRDSVDFADFNALVDANVGESDGLPPLVHERAAAEPRRRRKGPGRPPALSPAPAPDVLSTAPTTPRNAPPLPLLTPFSPVDVARVSEQISALSPGDDDHYVSVQRLREQLLQTPVPNLPAVLDHLEAENAIMVDGDAIYPI</sequence>
<accession>A0A8J2T0V5</accession>
<gene>
    <name evidence="2" type="ORF">PECAL_5P25360</name>
</gene>
<keyword evidence="3" id="KW-1185">Reference proteome</keyword>
<organism evidence="2 3">
    <name type="scientific">Pelagomonas calceolata</name>
    <dbReference type="NCBI Taxonomy" id="35677"/>
    <lineage>
        <taxon>Eukaryota</taxon>
        <taxon>Sar</taxon>
        <taxon>Stramenopiles</taxon>
        <taxon>Ochrophyta</taxon>
        <taxon>Pelagophyceae</taxon>
        <taxon>Pelagomonadales</taxon>
        <taxon>Pelagomonadaceae</taxon>
        <taxon>Pelagomonas</taxon>
    </lineage>
</organism>
<name>A0A8J2T0V5_9STRA</name>
<dbReference type="EMBL" id="CAKKNE010000005">
    <property type="protein sequence ID" value="CAH0378018.1"/>
    <property type="molecule type" value="Genomic_DNA"/>
</dbReference>
<feature type="region of interest" description="Disordered" evidence="1">
    <location>
        <begin position="118"/>
        <end position="171"/>
    </location>
</feature>
<proteinExistence type="predicted"/>
<dbReference type="AlphaFoldDB" id="A0A8J2T0V5"/>
<feature type="compositionally biased region" description="Pro residues" evidence="1">
    <location>
        <begin position="143"/>
        <end position="153"/>
    </location>
</feature>
<evidence type="ECO:0000256" key="1">
    <source>
        <dbReference type="SAM" id="MobiDB-lite"/>
    </source>
</evidence>
<evidence type="ECO:0000313" key="3">
    <source>
        <dbReference type="Proteomes" id="UP000789595"/>
    </source>
</evidence>
<reference evidence="2" key="1">
    <citation type="submission" date="2021-11" db="EMBL/GenBank/DDBJ databases">
        <authorList>
            <consortium name="Genoscope - CEA"/>
            <person name="William W."/>
        </authorList>
    </citation>
    <scope>NUCLEOTIDE SEQUENCE</scope>
</reference>